<evidence type="ECO:0000259" key="2">
    <source>
        <dbReference type="Pfam" id="PF01156"/>
    </source>
</evidence>
<dbReference type="Gene3D" id="3.90.245.10">
    <property type="entry name" value="Ribonucleoside hydrolase-like"/>
    <property type="match status" value="1"/>
</dbReference>
<name>A0A5M3Z5J8_ASPTE</name>
<dbReference type="PANTHER" id="PTHR43264:SF1">
    <property type="entry name" value="INOSINE_URIDINE-PREFERRING NUCLEOSIDE HYDROLASE DOMAIN-CONTAINING PROTEIN"/>
    <property type="match status" value="1"/>
</dbReference>
<evidence type="ECO:0000313" key="3">
    <source>
        <dbReference type="EMBL" id="GFF18099.1"/>
    </source>
</evidence>
<dbReference type="SUPFAM" id="SSF53590">
    <property type="entry name" value="Nucleoside hydrolase"/>
    <property type="match status" value="1"/>
</dbReference>
<proteinExistence type="inferred from homology"/>
<dbReference type="GO" id="GO:0016799">
    <property type="term" value="F:hydrolase activity, hydrolyzing N-glycosyl compounds"/>
    <property type="evidence" value="ECO:0007669"/>
    <property type="project" value="InterPro"/>
</dbReference>
<reference evidence="3 4" key="1">
    <citation type="submission" date="2020-01" db="EMBL/GenBank/DDBJ databases">
        <title>Aspergillus terreus IFO 6365 whole genome shotgun sequence.</title>
        <authorList>
            <person name="Kanamasa S."/>
            <person name="Takahashi H."/>
        </authorList>
    </citation>
    <scope>NUCLEOTIDE SEQUENCE [LARGE SCALE GENOMIC DNA]</scope>
    <source>
        <strain evidence="3 4">IFO 6365</strain>
    </source>
</reference>
<evidence type="ECO:0000256" key="1">
    <source>
        <dbReference type="ARBA" id="ARBA00009176"/>
    </source>
</evidence>
<keyword evidence="3" id="KW-0378">Hydrolase</keyword>
<dbReference type="VEuPathDB" id="FungiDB:ATEG_06289"/>
<sequence>MLPGVHLLAFAFVGLTTVCAGTAKKLIVDTDFFSDVDDVGALLLACTLPGVDLLAVNINYPSTYSALAVSSVLGHYGHPHVPIGLAGPYSDTTYLDDFYYEHGEYASKVAYHWRNQSTLPWKDVSGTWDPTDLYRHVLSQQPDKSVTIASIGFLNNLSNLLNSSADEYSPLSGPELVAAKVGELVIMGGGYPSGHEFNFWGYDPAATRHVVNTWPGVMVFSGAELGENVYSGARFMVEAPSDDPTAAAYTCGYNNSRYSWDPLTVLYALEGKGGIFKFGNDGGYNYVYPNGTNVWRNSTGPYPQHYLRLAVSHTTAGKRLDELYLRGAVMFSASNTGRCKNASLGLSAKDDSPAFPAWTFSDA</sequence>
<comment type="similarity">
    <text evidence="1">Belongs to the IUNH family.</text>
</comment>
<protein>
    <submittedName>
        <fullName evidence="3">Inosine/uridine-preferring nucleoside hydrolase</fullName>
    </submittedName>
</protein>
<gene>
    <name evidence="3" type="ORF">ATEIFO6365_0008004000</name>
</gene>
<dbReference type="InterPro" id="IPR001910">
    <property type="entry name" value="Inosine/uridine_hydrolase_dom"/>
</dbReference>
<dbReference type="EMBL" id="BLJY01000008">
    <property type="protein sequence ID" value="GFF18099.1"/>
    <property type="molecule type" value="Genomic_DNA"/>
</dbReference>
<dbReference type="InterPro" id="IPR036452">
    <property type="entry name" value="Ribo_hydro-like"/>
</dbReference>
<evidence type="ECO:0000313" key="4">
    <source>
        <dbReference type="Proteomes" id="UP000452235"/>
    </source>
</evidence>
<dbReference type="Pfam" id="PF01156">
    <property type="entry name" value="IU_nuc_hydro"/>
    <property type="match status" value="1"/>
</dbReference>
<dbReference type="PANTHER" id="PTHR43264">
    <property type="match status" value="1"/>
</dbReference>
<feature type="domain" description="Inosine/uridine-preferring nucleoside hydrolase" evidence="2">
    <location>
        <begin position="26"/>
        <end position="228"/>
    </location>
</feature>
<organism evidence="3 4">
    <name type="scientific">Aspergillus terreus</name>
    <dbReference type="NCBI Taxonomy" id="33178"/>
    <lineage>
        <taxon>Eukaryota</taxon>
        <taxon>Fungi</taxon>
        <taxon>Dikarya</taxon>
        <taxon>Ascomycota</taxon>
        <taxon>Pezizomycotina</taxon>
        <taxon>Eurotiomycetes</taxon>
        <taxon>Eurotiomycetidae</taxon>
        <taxon>Eurotiales</taxon>
        <taxon>Aspergillaceae</taxon>
        <taxon>Aspergillus</taxon>
        <taxon>Aspergillus subgen. Circumdati</taxon>
    </lineage>
</organism>
<comment type="caution">
    <text evidence="3">The sequence shown here is derived from an EMBL/GenBank/DDBJ whole genome shotgun (WGS) entry which is preliminary data.</text>
</comment>
<dbReference type="AlphaFoldDB" id="A0A5M3Z5J8"/>
<keyword evidence="4" id="KW-1185">Reference proteome</keyword>
<dbReference type="OrthoDB" id="187522at2759"/>
<accession>A0A5M3Z5J8</accession>
<dbReference type="Proteomes" id="UP000452235">
    <property type="component" value="Unassembled WGS sequence"/>
</dbReference>